<organism evidence="3 4">
    <name type="scientific">Cyphellophora europaea (strain CBS 101466)</name>
    <name type="common">Phialophora europaea</name>
    <dbReference type="NCBI Taxonomy" id="1220924"/>
    <lineage>
        <taxon>Eukaryota</taxon>
        <taxon>Fungi</taxon>
        <taxon>Dikarya</taxon>
        <taxon>Ascomycota</taxon>
        <taxon>Pezizomycotina</taxon>
        <taxon>Eurotiomycetes</taxon>
        <taxon>Chaetothyriomycetidae</taxon>
        <taxon>Chaetothyriales</taxon>
        <taxon>Cyphellophoraceae</taxon>
        <taxon>Cyphellophora</taxon>
    </lineage>
</organism>
<evidence type="ECO:0000313" key="4">
    <source>
        <dbReference type="Proteomes" id="UP000030752"/>
    </source>
</evidence>
<dbReference type="EMBL" id="KB822711">
    <property type="protein sequence ID" value="ETN47080.1"/>
    <property type="molecule type" value="Genomic_DNA"/>
</dbReference>
<reference evidence="3 4" key="1">
    <citation type="submission" date="2013-03" db="EMBL/GenBank/DDBJ databases">
        <title>The Genome Sequence of Phialophora europaea CBS 101466.</title>
        <authorList>
            <consortium name="The Broad Institute Genomics Platform"/>
            <person name="Cuomo C."/>
            <person name="de Hoog S."/>
            <person name="Gorbushina A."/>
            <person name="Walker B."/>
            <person name="Young S.K."/>
            <person name="Zeng Q."/>
            <person name="Gargeya S."/>
            <person name="Fitzgerald M."/>
            <person name="Haas B."/>
            <person name="Abouelleil A."/>
            <person name="Allen A.W."/>
            <person name="Alvarado L."/>
            <person name="Arachchi H.M."/>
            <person name="Berlin A.M."/>
            <person name="Chapman S.B."/>
            <person name="Gainer-Dewar J."/>
            <person name="Goldberg J."/>
            <person name="Griggs A."/>
            <person name="Gujja S."/>
            <person name="Hansen M."/>
            <person name="Howarth C."/>
            <person name="Imamovic A."/>
            <person name="Ireland A."/>
            <person name="Larimer J."/>
            <person name="McCowan C."/>
            <person name="Murphy C."/>
            <person name="Pearson M."/>
            <person name="Poon T.W."/>
            <person name="Priest M."/>
            <person name="Roberts A."/>
            <person name="Saif S."/>
            <person name="Shea T."/>
            <person name="Sisk P."/>
            <person name="Sykes S."/>
            <person name="Wortman J."/>
            <person name="Nusbaum C."/>
            <person name="Birren B."/>
        </authorList>
    </citation>
    <scope>NUCLEOTIDE SEQUENCE [LARGE SCALE GENOMIC DNA]</scope>
    <source>
        <strain evidence="3 4">CBS 101466</strain>
    </source>
</reference>
<dbReference type="HOGENOM" id="CLU_096573_0_0_1"/>
<dbReference type="OrthoDB" id="5596743at2759"/>
<evidence type="ECO:0000256" key="1">
    <source>
        <dbReference type="SAM" id="SignalP"/>
    </source>
</evidence>
<dbReference type="eggNOG" id="ENOG502T5D9">
    <property type="taxonomic scope" value="Eukaryota"/>
</dbReference>
<dbReference type="VEuPathDB" id="FungiDB:HMPREF1541_01270"/>
<keyword evidence="1" id="KW-0732">Signal</keyword>
<protein>
    <recommendedName>
        <fullName evidence="2">NTF2-like domain-containing protein</fullName>
    </recommendedName>
</protein>
<feature type="domain" description="NTF2-like" evidence="2">
    <location>
        <begin position="45"/>
        <end position="129"/>
    </location>
</feature>
<proteinExistence type="predicted"/>
<evidence type="ECO:0000313" key="3">
    <source>
        <dbReference type="EMBL" id="ETN47080.1"/>
    </source>
</evidence>
<dbReference type="InParanoid" id="W2SEM6"/>
<feature type="signal peptide" evidence="1">
    <location>
        <begin position="1"/>
        <end position="19"/>
    </location>
</feature>
<feature type="chain" id="PRO_5004825230" description="NTF2-like domain-containing protein" evidence="1">
    <location>
        <begin position="20"/>
        <end position="231"/>
    </location>
</feature>
<dbReference type="AlphaFoldDB" id="W2SEM6"/>
<feature type="domain" description="NTF2-like" evidence="2">
    <location>
        <begin position="162"/>
        <end position="219"/>
    </location>
</feature>
<sequence length="231" mass="23642">MKFAATLSAALLAVSTATAAAVSDKRDLLGLGGSNGGPGQWACGLSQDNIDDLINGYTLLLTSPGSATFNATAARILASNFTVYSDSINSLASRPLGQPSFPPGRDGFVASQFSTPPIPVLTTTDVYVGGYWNGTASNPSGGVRGGNSWYGGNQGQLCSDLKVSWRWTASGIGSNTYPVNGIVDFVLVPGNTGLGQDKLVVETVFAEFNTAAWLLDLGVQCVAPAVAQGSA</sequence>
<dbReference type="Proteomes" id="UP000030752">
    <property type="component" value="Unassembled WGS sequence"/>
</dbReference>
<dbReference type="InterPro" id="IPR058645">
    <property type="entry name" value="NTF2-like_dom_7"/>
</dbReference>
<dbReference type="GeneID" id="19968609"/>
<dbReference type="RefSeq" id="XP_008711792.1">
    <property type="nucleotide sequence ID" value="XM_008713570.1"/>
</dbReference>
<accession>W2SEM6</accession>
<gene>
    <name evidence="3" type="ORF">HMPREF1541_01270</name>
</gene>
<keyword evidence="4" id="KW-1185">Reference proteome</keyword>
<evidence type="ECO:0000259" key="2">
    <source>
        <dbReference type="Pfam" id="PF26534"/>
    </source>
</evidence>
<name>W2SEM6_CYPE1</name>
<dbReference type="Pfam" id="PF26534">
    <property type="entry name" value="NTF2_7"/>
    <property type="match status" value="2"/>
</dbReference>